<evidence type="ECO:0000313" key="5">
    <source>
        <dbReference type="Proteomes" id="UP000756346"/>
    </source>
</evidence>
<evidence type="ECO:0000256" key="1">
    <source>
        <dbReference type="ARBA" id="ARBA00023242"/>
    </source>
</evidence>
<comment type="caution">
    <text evidence="4">The sequence shown here is derived from an EMBL/GenBank/DDBJ whole genome shotgun (WGS) entry which is preliminary data.</text>
</comment>
<dbReference type="InterPro" id="IPR007219">
    <property type="entry name" value="XnlR_reg_dom"/>
</dbReference>
<dbReference type="InterPro" id="IPR050987">
    <property type="entry name" value="AtrR-like"/>
</dbReference>
<proteinExistence type="predicted"/>
<dbReference type="PANTHER" id="PTHR46910">
    <property type="entry name" value="TRANSCRIPTION FACTOR PDR1"/>
    <property type="match status" value="1"/>
</dbReference>
<dbReference type="OrthoDB" id="3266505at2759"/>
<dbReference type="CDD" id="cd12148">
    <property type="entry name" value="fungal_TF_MHR"/>
    <property type="match status" value="1"/>
</dbReference>
<dbReference type="GO" id="GO:0003700">
    <property type="term" value="F:DNA-binding transcription factor activity"/>
    <property type="evidence" value="ECO:0007669"/>
    <property type="project" value="InterPro"/>
</dbReference>
<gene>
    <name evidence="4" type="ORF">B0I36DRAFT_249883</name>
</gene>
<organism evidence="4 5">
    <name type="scientific">Microdochium trichocladiopsis</name>
    <dbReference type="NCBI Taxonomy" id="1682393"/>
    <lineage>
        <taxon>Eukaryota</taxon>
        <taxon>Fungi</taxon>
        <taxon>Dikarya</taxon>
        <taxon>Ascomycota</taxon>
        <taxon>Pezizomycotina</taxon>
        <taxon>Sordariomycetes</taxon>
        <taxon>Xylariomycetidae</taxon>
        <taxon>Xylariales</taxon>
        <taxon>Microdochiaceae</taxon>
        <taxon>Microdochium</taxon>
    </lineage>
</organism>
<dbReference type="GO" id="GO:0006351">
    <property type="term" value="P:DNA-templated transcription"/>
    <property type="evidence" value="ECO:0007669"/>
    <property type="project" value="InterPro"/>
</dbReference>
<sequence>MDNRPLKREAFTKLPPKQYLLSMEQTMVREAQLLCPSFTSSHLLGLADAQYTAGIGSSHENPARFAIVNALLATTIRWRTTNESFDQLSVSSWCYFKNAYAIFPELIIRGNDLSACEALLAMAMFSLGTADSRTTAHLASAAARTLQILGLNKRETYAAHDPAEQERRRRVFWAAHILNTDMMVRFGLPTPFQHTELIEYPTNTYIVIGDQTKQPFNYVTSMARLSQIQSRIYGRLSQHSLHIHPSIDHQAIAIACNHELEEWKSSLPREWQPDLIALPTTKELEAPTALLHLVYFSALIKTNMTLARLKSASGSRAWPPMCSAWMSSDSSQAIEQSYAKCTSAARATIDLLRRMPSQPYMQIWAILCYPVMATLILLWCSLEEPTDPQAHLNVTMMGQFVQFLSAAKEEGCDVRTVLDGCSKLHKIARYVVHTPQPISLPSGADADQDVRDQLEALRIKLSGVTDWMHLAQGLLGNIPVLVSQAREIFTGVLGMERKDNDEYGLFAPETLQPQRYGVYFAS</sequence>
<dbReference type="GeneID" id="70180055"/>
<dbReference type="GO" id="GO:0008270">
    <property type="term" value="F:zinc ion binding"/>
    <property type="evidence" value="ECO:0007669"/>
    <property type="project" value="InterPro"/>
</dbReference>
<name>A0A9P8Y0V2_9PEZI</name>
<dbReference type="Proteomes" id="UP000756346">
    <property type="component" value="Unassembled WGS sequence"/>
</dbReference>
<evidence type="ECO:0000256" key="2">
    <source>
        <dbReference type="SAM" id="Phobius"/>
    </source>
</evidence>
<dbReference type="GO" id="GO:0003677">
    <property type="term" value="F:DNA binding"/>
    <property type="evidence" value="ECO:0007669"/>
    <property type="project" value="InterPro"/>
</dbReference>
<keyword evidence="2" id="KW-0472">Membrane</keyword>
<keyword evidence="5" id="KW-1185">Reference proteome</keyword>
<keyword evidence="2" id="KW-1133">Transmembrane helix</keyword>
<dbReference type="EMBL" id="JAGTJQ010000009">
    <property type="protein sequence ID" value="KAH7024772.1"/>
    <property type="molecule type" value="Genomic_DNA"/>
</dbReference>
<dbReference type="RefSeq" id="XP_046008320.1">
    <property type="nucleotide sequence ID" value="XM_046150509.1"/>
</dbReference>
<evidence type="ECO:0000313" key="4">
    <source>
        <dbReference type="EMBL" id="KAH7024772.1"/>
    </source>
</evidence>
<dbReference type="Pfam" id="PF04082">
    <property type="entry name" value="Fungal_trans"/>
    <property type="match status" value="1"/>
</dbReference>
<dbReference type="AlphaFoldDB" id="A0A9P8Y0V2"/>
<accession>A0A9P8Y0V2</accession>
<reference evidence="4" key="1">
    <citation type="journal article" date="2021" name="Nat. Commun.">
        <title>Genetic determinants of endophytism in the Arabidopsis root mycobiome.</title>
        <authorList>
            <person name="Mesny F."/>
            <person name="Miyauchi S."/>
            <person name="Thiergart T."/>
            <person name="Pickel B."/>
            <person name="Atanasova L."/>
            <person name="Karlsson M."/>
            <person name="Huettel B."/>
            <person name="Barry K.W."/>
            <person name="Haridas S."/>
            <person name="Chen C."/>
            <person name="Bauer D."/>
            <person name="Andreopoulos W."/>
            <person name="Pangilinan J."/>
            <person name="LaButti K."/>
            <person name="Riley R."/>
            <person name="Lipzen A."/>
            <person name="Clum A."/>
            <person name="Drula E."/>
            <person name="Henrissat B."/>
            <person name="Kohler A."/>
            <person name="Grigoriev I.V."/>
            <person name="Martin F.M."/>
            <person name="Hacquard S."/>
        </authorList>
    </citation>
    <scope>NUCLEOTIDE SEQUENCE</scope>
    <source>
        <strain evidence="4">MPI-CAGE-CH-0230</strain>
    </source>
</reference>
<evidence type="ECO:0000259" key="3">
    <source>
        <dbReference type="Pfam" id="PF04082"/>
    </source>
</evidence>
<dbReference type="PANTHER" id="PTHR46910:SF25">
    <property type="entry name" value="ABC-TRANSPORTER-REGULATING TRANSCRIPTION FACTOR"/>
    <property type="match status" value="1"/>
</dbReference>
<feature type="domain" description="Xylanolytic transcriptional activator regulatory" evidence="3">
    <location>
        <begin position="68"/>
        <end position="263"/>
    </location>
</feature>
<protein>
    <submittedName>
        <fullName evidence="4">Fungal-specific transcription factor domain-containing protein</fullName>
    </submittedName>
</protein>
<keyword evidence="2" id="KW-0812">Transmembrane</keyword>
<feature type="transmembrane region" description="Helical" evidence="2">
    <location>
        <begin position="360"/>
        <end position="379"/>
    </location>
</feature>
<keyword evidence="1" id="KW-0539">Nucleus</keyword>